<sequence length="95" mass="10866">MNQGLVKLVILIIIGAIVLGYFGINLRSIIESGPVQDNLGYLWGGVKLLWNDYLKKPFTFAYNIFYEYLWKAFIASMERLKGGQDPEFIENAPTF</sequence>
<comment type="caution">
    <text evidence="2">The sequence shown here is derived from an EMBL/GenBank/DDBJ whole genome shotgun (WGS) entry which is preliminary data.</text>
</comment>
<accession>A0A2H0WLK0</accession>
<organism evidence="2 3">
    <name type="scientific">Candidatus Tagabacteria bacterium CG09_land_8_20_14_0_10_41_14</name>
    <dbReference type="NCBI Taxonomy" id="1975021"/>
    <lineage>
        <taxon>Bacteria</taxon>
        <taxon>Candidatus Tagaibacteriota</taxon>
    </lineage>
</organism>
<evidence type="ECO:0000313" key="2">
    <source>
        <dbReference type="EMBL" id="PIS13541.1"/>
    </source>
</evidence>
<dbReference type="Proteomes" id="UP000230353">
    <property type="component" value="Unassembled WGS sequence"/>
</dbReference>
<gene>
    <name evidence="2" type="ORF">COT67_01220</name>
</gene>
<name>A0A2H0WLK0_9BACT</name>
<evidence type="ECO:0000256" key="1">
    <source>
        <dbReference type="SAM" id="Phobius"/>
    </source>
</evidence>
<evidence type="ECO:0000313" key="3">
    <source>
        <dbReference type="Proteomes" id="UP000230353"/>
    </source>
</evidence>
<keyword evidence="1" id="KW-1133">Transmembrane helix</keyword>
<keyword evidence="1" id="KW-0812">Transmembrane</keyword>
<feature type="transmembrane region" description="Helical" evidence="1">
    <location>
        <begin position="6"/>
        <end position="24"/>
    </location>
</feature>
<proteinExistence type="predicted"/>
<reference evidence="3" key="1">
    <citation type="submission" date="2017-09" db="EMBL/GenBank/DDBJ databases">
        <title>Depth-based differentiation of microbial function through sediment-hosted aquifers and enrichment of novel symbionts in the deep terrestrial subsurface.</title>
        <authorList>
            <person name="Probst A.J."/>
            <person name="Ladd B."/>
            <person name="Jarett J.K."/>
            <person name="Geller-Mcgrath D.E."/>
            <person name="Sieber C.M.K."/>
            <person name="Emerson J.B."/>
            <person name="Anantharaman K."/>
            <person name="Thomas B.C."/>
            <person name="Malmstrom R."/>
            <person name="Stieglmeier M."/>
            <person name="Klingl A."/>
            <person name="Woyke T."/>
            <person name="Ryan C.M."/>
            <person name="Banfield J.F."/>
        </authorList>
    </citation>
    <scope>NUCLEOTIDE SEQUENCE [LARGE SCALE GENOMIC DNA]</scope>
</reference>
<dbReference type="AlphaFoldDB" id="A0A2H0WLK0"/>
<protein>
    <submittedName>
        <fullName evidence="2">Uncharacterized protein</fullName>
    </submittedName>
</protein>
<keyword evidence="1" id="KW-0472">Membrane</keyword>
<dbReference type="EMBL" id="PEZL01000017">
    <property type="protein sequence ID" value="PIS13541.1"/>
    <property type="molecule type" value="Genomic_DNA"/>
</dbReference>